<evidence type="ECO:0000313" key="3">
    <source>
        <dbReference type="Proteomes" id="UP000243528"/>
    </source>
</evidence>
<name>A0A2P8DF26_9ACTN</name>
<comment type="caution">
    <text evidence="2">The sequence shown here is derived from an EMBL/GenBank/DDBJ whole genome shotgun (WGS) entry which is preliminary data.</text>
</comment>
<dbReference type="Proteomes" id="UP000243528">
    <property type="component" value="Unassembled WGS sequence"/>
</dbReference>
<feature type="region of interest" description="Disordered" evidence="1">
    <location>
        <begin position="1"/>
        <end position="23"/>
    </location>
</feature>
<evidence type="ECO:0000313" key="2">
    <source>
        <dbReference type="EMBL" id="PSK95798.1"/>
    </source>
</evidence>
<dbReference type="AlphaFoldDB" id="A0A2P8DF26"/>
<keyword evidence="3" id="KW-1185">Reference proteome</keyword>
<protein>
    <recommendedName>
        <fullName evidence="4">ParG protein</fullName>
    </recommendedName>
</protein>
<dbReference type="InterPro" id="IPR013321">
    <property type="entry name" value="Arc_rbn_hlx_hlx"/>
</dbReference>
<dbReference type="RefSeq" id="WP_165358772.1">
    <property type="nucleotide sequence ID" value="NZ_PYGE01000028.1"/>
</dbReference>
<evidence type="ECO:0008006" key="4">
    <source>
        <dbReference type="Google" id="ProtNLM"/>
    </source>
</evidence>
<proteinExistence type="predicted"/>
<sequence length="62" mass="6853">MGEGSDQGDGRPAEPPRQTRALNINITAELHKRAGRYRVDTGVTLTAQVEEALAEWLTRKGY</sequence>
<dbReference type="EMBL" id="PYGE01000028">
    <property type="protein sequence ID" value="PSK95798.1"/>
    <property type="molecule type" value="Genomic_DNA"/>
</dbReference>
<gene>
    <name evidence="2" type="ORF">CLV30_12850</name>
</gene>
<dbReference type="GO" id="GO:0006355">
    <property type="term" value="P:regulation of DNA-templated transcription"/>
    <property type="evidence" value="ECO:0007669"/>
    <property type="project" value="InterPro"/>
</dbReference>
<organism evidence="2 3">
    <name type="scientific">Haloactinopolyspora alba</name>
    <dbReference type="NCBI Taxonomy" id="648780"/>
    <lineage>
        <taxon>Bacteria</taxon>
        <taxon>Bacillati</taxon>
        <taxon>Actinomycetota</taxon>
        <taxon>Actinomycetes</taxon>
        <taxon>Jiangellales</taxon>
        <taxon>Jiangellaceae</taxon>
        <taxon>Haloactinopolyspora</taxon>
    </lineage>
</organism>
<reference evidence="2 3" key="1">
    <citation type="submission" date="2018-03" db="EMBL/GenBank/DDBJ databases">
        <title>Genomic Encyclopedia of Archaeal and Bacterial Type Strains, Phase II (KMG-II): from individual species to whole genera.</title>
        <authorList>
            <person name="Goeker M."/>
        </authorList>
    </citation>
    <scope>NUCLEOTIDE SEQUENCE [LARGE SCALE GENOMIC DNA]</scope>
    <source>
        <strain evidence="2 3">DSM 45211</strain>
    </source>
</reference>
<accession>A0A2P8DF26</accession>
<evidence type="ECO:0000256" key="1">
    <source>
        <dbReference type="SAM" id="MobiDB-lite"/>
    </source>
</evidence>
<dbReference type="Gene3D" id="1.10.1220.10">
    <property type="entry name" value="Met repressor-like"/>
    <property type="match status" value="1"/>
</dbReference>